<evidence type="ECO:0000313" key="2">
    <source>
        <dbReference type="Proteomes" id="UP000000702"/>
    </source>
</evidence>
<sequence length="155" mass="18066">MSVEPDLVSKQLLLRGSLWIYGKCYWENKAASLQTAYSYCIVSFATNTPKAGRFSLQKKTFRRVNQRTLTTNNLPLTHIFLEQEYASKCFPRQDSFPMVGELWGRNCKTTWRTGSNYLGIIIMRGHNLVEKNEGEIKNRKGLSFFYLFFLKLFLV</sequence>
<dbReference type="Proteomes" id="UP000000702">
    <property type="component" value="Unassembled WGS sequence"/>
</dbReference>
<dbReference type="VEuPathDB" id="TriTrypDB:TcIL3000_0_53160"/>
<name>F9WBT7_TRYCI</name>
<protein>
    <submittedName>
        <fullName evidence="1">WGS project CAEQ00000000 data, annotated contig 2145</fullName>
    </submittedName>
</protein>
<reference evidence="1 2" key="2">
    <citation type="journal article" date="2012" name="Proc. Natl. Acad. Sci. U.S.A.">
        <title>Antigenic diversity is generated by distinct evolutionary mechanisms in African trypanosome species.</title>
        <authorList>
            <person name="Jackson A.P."/>
            <person name="Berry A."/>
            <person name="Aslett M."/>
            <person name="Allison H.C."/>
            <person name="Burton P."/>
            <person name="Vavrova-Anderson J."/>
            <person name="Brown R."/>
            <person name="Browne H."/>
            <person name="Corton N."/>
            <person name="Hauser H."/>
            <person name="Gamble J."/>
            <person name="Gilderthorp R."/>
            <person name="Marcello L."/>
            <person name="McQuillan J."/>
            <person name="Otto T.D."/>
            <person name="Quail M.A."/>
            <person name="Sanders M.J."/>
            <person name="van Tonder A."/>
            <person name="Ginger M.L."/>
            <person name="Field M.C."/>
            <person name="Barry J.D."/>
            <person name="Hertz-Fowler C."/>
            <person name="Berriman M."/>
        </authorList>
    </citation>
    <scope>NUCLEOTIDE SEQUENCE [LARGE SCALE GENOMIC DNA]</scope>
    <source>
        <strain evidence="1 2">IL3000</strain>
    </source>
</reference>
<accession>F9WBT7</accession>
<dbReference type="AlphaFoldDB" id="F9WBT7"/>
<reference evidence="2" key="1">
    <citation type="submission" date="2011-07" db="EMBL/GenBank/DDBJ databases">
        <title>Divergent evolution of antigenic variation in African trypanosomes.</title>
        <authorList>
            <person name="Jackson A.P."/>
            <person name="Berry A."/>
            <person name="Allison H.C."/>
            <person name="Burton P."/>
            <person name="Anderson J."/>
            <person name="Aslett M."/>
            <person name="Brown R."/>
            <person name="Corton N."/>
            <person name="Harris D."/>
            <person name="Hauser H."/>
            <person name="Gamble J."/>
            <person name="Gilderthorp R."/>
            <person name="McQuillan J."/>
            <person name="Quail M.A."/>
            <person name="Sanders M."/>
            <person name="Van Tonder A."/>
            <person name="Ginger M.L."/>
            <person name="Donelson J.E."/>
            <person name="Field M.C."/>
            <person name="Barry J.D."/>
            <person name="Berriman M."/>
            <person name="Hertz-Fowler C."/>
        </authorList>
    </citation>
    <scope>NUCLEOTIDE SEQUENCE [LARGE SCALE GENOMIC DNA]</scope>
    <source>
        <strain evidence="2">IL3000</strain>
    </source>
</reference>
<evidence type="ECO:0000313" key="1">
    <source>
        <dbReference type="EMBL" id="CCD14723.1"/>
    </source>
</evidence>
<dbReference type="EMBL" id="CAEQ01001625">
    <property type="protein sequence ID" value="CCD14723.1"/>
    <property type="molecule type" value="Genomic_DNA"/>
</dbReference>
<gene>
    <name evidence="1" type="ORF">TCIL3000_0_53160</name>
</gene>
<keyword evidence="2" id="KW-1185">Reference proteome</keyword>
<comment type="caution">
    <text evidence="1">The sequence shown here is derived from an EMBL/GenBank/DDBJ whole genome shotgun (WGS) entry which is preliminary data.</text>
</comment>
<organism evidence="1 2">
    <name type="scientific">Trypanosoma congolense (strain IL3000)</name>
    <dbReference type="NCBI Taxonomy" id="1068625"/>
    <lineage>
        <taxon>Eukaryota</taxon>
        <taxon>Discoba</taxon>
        <taxon>Euglenozoa</taxon>
        <taxon>Kinetoplastea</taxon>
        <taxon>Metakinetoplastina</taxon>
        <taxon>Trypanosomatida</taxon>
        <taxon>Trypanosomatidae</taxon>
        <taxon>Trypanosoma</taxon>
        <taxon>Nannomonas</taxon>
    </lineage>
</organism>
<proteinExistence type="predicted"/>